<dbReference type="AlphaFoldDB" id="A0A1F4Z465"/>
<dbReference type="Gene3D" id="1.10.1330.10">
    <property type="entry name" value="Dockerin domain"/>
    <property type="match status" value="1"/>
</dbReference>
<dbReference type="InterPro" id="IPR036439">
    <property type="entry name" value="Dockerin_dom_sf"/>
</dbReference>
<dbReference type="EMBL" id="MEXL01000057">
    <property type="protein sequence ID" value="OGD00960.1"/>
    <property type="molecule type" value="Genomic_DNA"/>
</dbReference>
<dbReference type="SUPFAM" id="SSF63446">
    <property type="entry name" value="Type I dockerin domain"/>
    <property type="match status" value="1"/>
</dbReference>
<evidence type="ECO:0000313" key="2">
    <source>
        <dbReference type="Proteomes" id="UP000178993"/>
    </source>
</evidence>
<reference evidence="1 2" key="1">
    <citation type="journal article" date="2016" name="Nat. Commun.">
        <title>Thousands of microbial genomes shed light on interconnected biogeochemical processes in an aquifer system.</title>
        <authorList>
            <person name="Anantharaman K."/>
            <person name="Brown C.T."/>
            <person name="Hug L.A."/>
            <person name="Sharon I."/>
            <person name="Castelle C.J."/>
            <person name="Probst A.J."/>
            <person name="Thomas B.C."/>
            <person name="Singh A."/>
            <person name="Wilkins M.J."/>
            <person name="Karaoz U."/>
            <person name="Brodie E.L."/>
            <person name="Williams K.H."/>
            <person name="Hubbard S.S."/>
            <person name="Banfield J.F."/>
        </authorList>
    </citation>
    <scope>NUCLEOTIDE SEQUENCE [LARGE SCALE GENOMIC DNA]</scope>
</reference>
<name>A0A1F4Z465_9BACT</name>
<dbReference type="GO" id="GO:0000272">
    <property type="term" value="P:polysaccharide catabolic process"/>
    <property type="evidence" value="ECO:0007669"/>
    <property type="project" value="InterPro"/>
</dbReference>
<sequence>MKILCRILIINILILALFIPYLVFAGKSAATQVATPGDANNDGRVDGIDYVIWFNNYGQISQGGSSVGDFNNDTQIDGVDYVIWFNNYGFVVPPSSPTPSKIPTSTPAPSSFHSCTGPVVTLSGIVDQYYRVGTVVNGTTYDLRSWYSNAVGVTSSMAFKVGLDNGPLDLCVKGGVVNGHIDPTWDWATTHNFGGGGLETWSSRYDSMELVRIHNVEDGWKPREFPEFGNTGIMQMRYAYMTGIRDDSIENDDFMPGFVEDSLFDGVDTFLSEQNQSGGIPTTLGPGEDLNIRVTRSYIRLYSTNSSGKSNPGRWFKWQPRGTQNHNLVITDSVFATHGPSPRDGWSALNFPEGTIFVGTNYILWLGTPGGYKAVIPSGVIFLEGQPAQDKWSQTRNTWLTAHGYDPRPVDDWNPMDDPVVAPR</sequence>
<organism evidence="1 2">
    <name type="scientific">Candidatus Amesbacteria bacterium RIFCSPHIGHO2_12_FULL_48_14</name>
    <dbReference type="NCBI Taxonomy" id="1797257"/>
    <lineage>
        <taxon>Bacteria</taxon>
        <taxon>Candidatus Amesiibacteriota</taxon>
    </lineage>
</organism>
<proteinExistence type="predicted"/>
<dbReference type="InterPro" id="IPR018247">
    <property type="entry name" value="EF_Hand_1_Ca_BS"/>
</dbReference>
<comment type="caution">
    <text evidence="1">The sequence shown here is derived from an EMBL/GenBank/DDBJ whole genome shotgun (WGS) entry which is preliminary data.</text>
</comment>
<gene>
    <name evidence="1" type="ORF">A3E17_00455</name>
</gene>
<accession>A0A1F4Z465</accession>
<evidence type="ECO:0000313" key="1">
    <source>
        <dbReference type="EMBL" id="OGD00960.1"/>
    </source>
</evidence>
<protein>
    <submittedName>
        <fullName evidence="1">Uncharacterized protein</fullName>
    </submittedName>
</protein>
<dbReference type="Proteomes" id="UP000178993">
    <property type="component" value="Unassembled WGS sequence"/>
</dbReference>
<dbReference type="PROSITE" id="PS00018">
    <property type="entry name" value="EF_HAND_1"/>
    <property type="match status" value="1"/>
</dbReference>